<organism evidence="3">
    <name type="scientific">Nippostrongylus brasiliensis</name>
    <name type="common">Rat hookworm</name>
    <dbReference type="NCBI Taxonomy" id="27835"/>
    <lineage>
        <taxon>Eukaryota</taxon>
        <taxon>Metazoa</taxon>
        <taxon>Ecdysozoa</taxon>
        <taxon>Nematoda</taxon>
        <taxon>Chromadorea</taxon>
        <taxon>Rhabditida</taxon>
        <taxon>Rhabditina</taxon>
        <taxon>Rhabditomorpha</taxon>
        <taxon>Strongyloidea</taxon>
        <taxon>Heligmosomidae</taxon>
        <taxon>Nippostrongylus</taxon>
    </lineage>
</organism>
<reference evidence="3" key="1">
    <citation type="submission" date="2017-02" db="UniProtKB">
        <authorList>
            <consortium name="WormBaseParasite"/>
        </authorList>
    </citation>
    <scope>IDENTIFICATION</scope>
</reference>
<protein>
    <submittedName>
        <fullName evidence="3">FACT complex subunit</fullName>
    </submittedName>
</protein>
<evidence type="ECO:0000313" key="2">
    <source>
        <dbReference type="Proteomes" id="UP000271162"/>
    </source>
</evidence>
<sequence length="210" mass="23196">MNRTLVIEPTGIGEVEFAASSSGSDLLKTVYTDVRCTVVVLYVSAVEEGEKSKEVGLAGVQVFGRHEPAFEAKERYSSSAVTLSNGRFTPDMDELMRRLERKKNTFTEQKSQDEGAMLETGGQTAVSEDVFYKTTRPQKEMEIQREGNKFLEKENTIVPALRDRLNRSDANEGNRQIAAEVDHLPLVPTGEPTEFSRAVELFGSGVEGGN</sequence>
<dbReference type="EMBL" id="UYSL01001741">
    <property type="protein sequence ID" value="VDL65451.1"/>
    <property type="molecule type" value="Genomic_DNA"/>
</dbReference>
<dbReference type="AlphaFoldDB" id="A0A0N4XH59"/>
<accession>A0A0N4XH59</accession>
<reference evidence="1 2" key="2">
    <citation type="submission" date="2018-11" db="EMBL/GenBank/DDBJ databases">
        <authorList>
            <consortium name="Pathogen Informatics"/>
        </authorList>
    </citation>
    <scope>NUCLEOTIDE SEQUENCE [LARGE SCALE GENOMIC DNA]</scope>
</reference>
<keyword evidence="2" id="KW-1185">Reference proteome</keyword>
<evidence type="ECO:0000313" key="3">
    <source>
        <dbReference type="WBParaSite" id="NBR_0000186101-mRNA-1"/>
    </source>
</evidence>
<gene>
    <name evidence="1" type="ORF">NBR_LOCUS1862</name>
</gene>
<name>A0A0N4XH59_NIPBR</name>
<dbReference type="Proteomes" id="UP000271162">
    <property type="component" value="Unassembled WGS sequence"/>
</dbReference>
<proteinExistence type="predicted"/>
<evidence type="ECO:0000313" key="1">
    <source>
        <dbReference type="EMBL" id="VDL65451.1"/>
    </source>
</evidence>
<dbReference type="WBParaSite" id="NBR_0000186101-mRNA-1">
    <property type="protein sequence ID" value="NBR_0000186101-mRNA-1"/>
    <property type="gene ID" value="NBR_0000186101"/>
</dbReference>